<dbReference type="Pfam" id="PF11807">
    <property type="entry name" value="UstYa"/>
    <property type="match status" value="1"/>
</dbReference>
<evidence type="ECO:0000313" key="5">
    <source>
        <dbReference type="Proteomes" id="UP000033647"/>
    </source>
</evidence>
<proteinExistence type="inferred from homology"/>
<comment type="caution">
    <text evidence="4">The sequence shown here is derived from an EMBL/GenBank/DDBJ whole genome shotgun (WGS) entry which is preliminary data.</text>
</comment>
<evidence type="ECO:0000313" key="4">
    <source>
        <dbReference type="EMBL" id="KJX93448.1"/>
    </source>
</evidence>
<keyword evidence="5" id="KW-1185">Reference proteome</keyword>
<dbReference type="AlphaFoldDB" id="A0A0F4G7V4"/>
<keyword evidence="3" id="KW-1133">Transmembrane helix</keyword>
<feature type="compositionally biased region" description="Polar residues" evidence="2">
    <location>
        <begin position="1"/>
        <end position="11"/>
    </location>
</feature>
<dbReference type="PANTHER" id="PTHR33365:SF13">
    <property type="entry name" value="TAT PATHWAY SIGNAL SEQUENCE"/>
    <property type="match status" value="1"/>
</dbReference>
<feature type="region of interest" description="Disordered" evidence="2">
    <location>
        <begin position="1"/>
        <end position="32"/>
    </location>
</feature>
<evidence type="ECO:0000256" key="1">
    <source>
        <dbReference type="ARBA" id="ARBA00035112"/>
    </source>
</evidence>
<dbReference type="OrthoDB" id="3687641at2759"/>
<evidence type="ECO:0000256" key="3">
    <source>
        <dbReference type="SAM" id="Phobius"/>
    </source>
</evidence>
<dbReference type="PANTHER" id="PTHR33365">
    <property type="entry name" value="YALI0B05434P"/>
    <property type="match status" value="1"/>
</dbReference>
<dbReference type="STRING" id="1047168.A0A0F4G7V4"/>
<evidence type="ECO:0000256" key="2">
    <source>
        <dbReference type="SAM" id="MobiDB-lite"/>
    </source>
</evidence>
<dbReference type="Proteomes" id="UP000033647">
    <property type="component" value="Unassembled WGS sequence"/>
</dbReference>
<dbReference type="EMBL" id="LAFY01004273">
    <property type="protein sequence ID" value="KJX93448.1"/>
    <property type="molecule type" value="Genomic_DNA"/>
</dbReference>
<comment type="similarity">
    <text evidence="1">Belongs to the ustYa family.</text>
</comment>
<keyword evidence="3" id="KW-0472">Membrane</keyword>
<name>A0A0F4G7V4_9PEZI</name>
<protein>
    <submittedName>
        <fullName evidence="4">Uncharacterized protein</fullName>
    </submittedName>
</protein>
<sequence length="318" mass="36713">MACDTARSSNTDDSETSKRSNETSPFLDAYHDNDVLDEPKPHLKAGNSSFRRMVLSVCGVLFFSSGWFVALFFKYSNDAHCSHMEGRPGGDNWLPPGSPLLEIDRSYHEEWFRPWNFTPSVWNEHPSKGRVDDLWAEKLGVHNHFFMIPLDQGANYDLDPRVHVTLKGVEGKYDGFPVNVEAIHQLHCLDALRRKLYMNRSWYKENWEVMAQFGMEEAHTSHCLDMIRQVITCRADLGVLGWKWVKVRGNSLPDFQRRHQCHNFEAVRDWSAAHQMPKNIQKYEANQSPPPDAIWADAELYHGDIPEGAYKPVDHRSD</sequence>
<keyword evidence="3" id="KW-0812">Transmembrane</keyword>
<dbReference type="GO" id="GO:0043386">
    <property type="term" value="P:mycotoxin biosynthetic process"/>
    <property type="evidence" value="ECO:0007669"/>
    <property type="project" value="InterPro"/>
</dbReference>
<dbReference type="InterPro" id="IPR021765">
    <property type="entry name" value="UstYa-like"/>
</dbReference>
<reference evidence="4 5" key="1">
    <citation type="submission" date="2015-03" db="EMBL/GenBank/DDBJ databases">
        <title>RNA-seq based gene annotation and comparative genomics of four Zymoseptoria species reveal species-specific pathogenicity related genes and transposable element activity.</title>
        <authorList>
            <person name="Grandaubert J."/>
            <person name="Bhattacharyya A."/>
            <person name="Stukenbrock E.H."/>
        </authorList>
    </citation>
    <scope>NUCLEOTIDE SEQUENCE [LARGE SCALE GENOMIC DNA]</scope>
    <source>
        <strain evidence="4 5">Zb18110</strain>
    </source>
</reference>
<gene>
    <name evidence="4" type="ORF">TI39_contig4314g00002</name>
</gene>
<accession>A0A0F4G7V4</accession>
<feature type="transmembrane region" description="Helical" evidence="3">
    <location>
        <begin position="53"/>
        <end position="73"/>
    </location>
</feature>
<organism evidence="4 5">
    <name type="scientific">Zymoseptoria brevis</name>
    <dbReference type="NCBI Taxonomy" id="1047168"/>
    <lineage>
        <taxon>Eukaryota</taxon>
        <taxon>Fungi</taxon>
        <taxon>Dikarya</taxon>
        <taxon>Ascomycota</taxon>
        <taxon>Pezizomycotina</taxon>
        <taxon>Dothideomycetes</taxon>
        <taxon>Dothideomycetidae</taxon>
        <taxon>Mycosphaerellales</taxon>
        <taxon>Mycosphaerellaceae</taxon>
        <taxon>Zymoseptoria</taxon>
    </lineage>
</organism>